<dbReference type="RefSeq" id="WP_227578653.1">
    <property type="nucleotide sequence ID" value="NZ_CP101987.1"/>
</dbReference>
<dbReference type="Proteomes" id="UP001316384">
    <property type="component" value="Chromosome"/>
</dbReference>
<dbReference type="SUPFAM" id="SSF51556">
    <property type="entry name" value="Metallo-dependent hydrolases"/>
    <property type="match status" value="1"/>
</dbReference>
<dbReference type="Gene3D" id="3.20.20.140">
    <property type="entry name" value="Metal-dependent hydrolases"/>
    <property type="match status" value="1"/>
</dbReference>
<dbReference type="InterPro" id="IPR011059">
    <property type="entry name" value="Metal-dep_hydrolase_composite"/>
</dbReference>
<dbReference type="SUPFAM" id="SSF51338">
    <property type="entry name" value="Composite domain of metallo-dependent hydrolases"/>
    <property type="match status" value="1"/>
</dbReference>
<reference evidence="3 4" key="1">
    <citation type="submission" date="2022-07" db="EMBL/GenBank/DDBJ databases">
        <title>Novel species in genus cellulomonas.</title>
        <authorList>
            <person name="Ye L."/>
        </authorList>
    </citation>
    <scope>NUCLEOTIDE SEQUENCE [LARGE SCALE GENOMIC DNA]</scope>
    <source>
        <strain evidence="4">zg-B89</strain>
    </source>
</reference>
<evidence type="ECO:0000259" key="2">
    <source>
        <dbReference type="Pfam" id="PF01979"/>
    </source>
</evidence>
<feature type="domain" description="Amidohydrolase-related" evidence="2">
    <location>
        <begin position="58"/>
        <end position="428"/>
    </location>
</feature>
<dbReference type="Pfam" id="PF01979">
    <property type="entry name" value="Amidohydro_1"/>
    <property type="match status" value="1"/>
</dbReference>
<evidence type="ECO:0000313" key="4">
    <source>
        <dbReference type="Proteomes" id="UP001316384"/>
    </source>
</evidence>
<gene>
    <name evidence="3" type="ORF">NP048_08970</name>
</gene>
<accession>A0ABY5KSV8</accession>
<organism evidence="3 4">
    <name type="scientific">Cellulomonas xiejunii</name>
    <dbReference type="NCBI Taxonomy" id="2968083"/>
    <lineage>
        <taxon>Bacteria</taxon>
        <taxon>Bacillati</taxon>
        <taxon>Actinomycetota</taxon>
        <taxon>Actinomycetes</taxon>
        <taxon>Micrococcales</taxon>
        <taxon>Cellulomonadaceae</taxon>
        <taxon>Cellulomonas</taxon>
    </lineage>
</organism>
<dbReference type="InterPro" id="IPR032466">
    <property type="entry name" value="Metal_Hydrolase"/>
</dbReference>
<dbReference type="InterPro" id="IPR050287">
    <property type="entry name" value="MTA/SAH_deaminase"/>
</dbReference>
<dbReference type="Gene3D" id="2.30.40.10">
    <property type="entry name" value="Urease, subunit C, domain 1"/>
    <property type="match status" value="1"/>
</dbReference>
<proteinExistence type="predicted"/>
<evidence type="ECO:0000313" key="3">
    <source>
        <dbReference type="EMBL" id="UUI73542.1"/>
    </source>
</evidence>
<dbReference type="InterPro" id="IPR006680">
    <property type="entry name" value="Amidohydro-rel"/>
</dbReference>
<dbReference type="PANTHER" id="PTHR43794">
    <property type="entry name" value="AMINOHYDROLASE SSNA-RELATED"/>
    <property type="match status" value="1"/>
</dbReference>
<dbReference type="EMBL" id="CP101987">
    <property type="protein sequence ID" value="UUI73542.1"/>
    <property type="molecule type" value="Genomic_DNA"/>
</dbReference>
<dbReference type="PANTHER" id="PTHR43794:SF11">
    <property type="entry name" value="AMIDOHYDROLASE-RELATED DOMAIN-CONTAINING PROTEIN"/>
    <property type="match status" value="1"/>
</dbReference>
<sequence>MKIVYGRTIVTMDQQRRVLDDAAVVVDEGRIVDVGPRSRIDVEHSDVAERIGGPSFAVIPGLVDAHGHAGHSLLKTLGADRPDVWMDVVTPFYFARTTEEYWYLDGLLSAMDRLGNGVTTSVSVMGSRPRADQTVFSAAHARGYAEVGVADVIGIGPSGNPLPHPTAVPDGDGWQSRTSSLADMIDVTEAVIRELDGTRDGLTRVFVTPFTIVPSLYPSGPSTPHRAVRLTDADRAHGAAVLDLARRTGTRIHSDAFGGHVRLALQDPDTAILGPHVHLQHGVGLDAEEITMLAATGTHFSHAPGGLVDVPSLMAQGVVVAATTDGSAPQRPFDLLLAARAVRDAHVVRERDPYLLPPGKLLEMITVDAARVLGMDDEIGSIEVGKRADLALIDVESPHLTPWWMPVHRIVGQASGRDVHTVLVGGEVLLEAGVPTRVDAPAVVAEAQRVAVGHVVAAGLQSHLTEPGWGQVRRVFA</sequence>
<evidence type="ECO:0000256" key="1">
    <source>
        <dbReference type="ARBA" id="ARBA00022801"/>
    </source>
</evidence>
<keyword evidence="1" id="KW-0378">Hydrolase</keyword>
<name>A0ABY5KSV8_9CELL</name>
<protein>
    <submittedName>
        <fullName evidence="3">Amidohydrolase family protein</fullName>
    </submittedName>
</protein>
<keyword evidence="4" id="KW-1185">Reference proteome</keyword>